<organism evidence="1 2">
    <name type="scientific">Synaphobranchus kaupii</name>
    <name type="common">Kaup's arrowtooth eel</name>
    <dbReference type="NCBI Taxonomy" id="118154"/>
    <lineage>
        <taxon>Eukaryota</taxon>
        <taxon>Metazoa</taxon>
        <taxon>Chordata</taxon>
        <taxon>Craniata</taxon>
        <taxon>Vertebrata</taxon>
        <taxon>Euteleostomi</taxon>
        <taxon>Actinopterygii</taxon>
        <taxon>Neopterygii</taxon>
        <taxon>Teleostei</taxon>
        <taxon>Anguilliformes</taxon>
        <taxon>Synaphobranchidae</taxon>
        <taxon>Synaphobranchus</taxon>
    </lineage>
</organism>
<dbReference type="OrthoDB" id="5949854at2759"/>
<dbReference type="AlphaFoldDB" id="A0A9Q1FID4"/>
<gene>
    <name evidence="1" type="ORF">SKAU_G00157350</name>
</gene>
<name>A0A9Q1FID4_SYNKA</name>
<dbReference type="PANTHER" id="PTHR46704:SF9">
    <property type="entry name" value="BHLH DOMAIN-CONTAINING PROTEIN"/>
    <property type="match status" value="1"/>
</dbReference>
<keyword evidence="2" id="KW-1185">Reference proteome</keyword>
<proteinExistence type="predicted"/>
<evidence type="ECO:0000313" key="2">
    <source>
        <dbReference type="Proteomes" id="UP001152622"/>
    </source>
</evidence>
<comment type="caution">
    <text evidence="1">The sequence shown here is derived from an EMBL/GenBank/DDBJ whole genome shotgun (WGS) entry which is preliminary data.</text>
</comment>
<dbReference type="Proteomes" id="UP001152622">
    <property type="component" value="Chromosome 5"/>
</dbReference>
<reference evidence="1" key="1">
    <citation type="journal article" date="2023" name="Science">
        <title>Genome structures resolve the early diversification of teleost fishes.</title>
        <authorList>
            <person name="Parey E."/>
            <person name="Louis A."/>
            <person name="Montfort J."/>
            <person name="Bouchez O."/>
            <person name="Roques C."/>
            <person name="Iampietro C."/>
            <person name="Lluch J."/>
            <person name="Castinel A."/>
            <person name="Donnadieu C."/>
            <person name="Desvignes T."/>
            <person name="Floi Bucao C."/>
            <person name="Jouanno E."/>
            <person name="Wen M."/>
            <person name="Mejri S."/>
            <person name="Dirks R."/>
            <person name="Jansen H."/>
            <person name="Henkel C."/>
            <person name="Chen W.J."/>
            <person name="Zahm M."/>
            <person name="Cabau C."/>
            <person name="Klopp C."/>
            <person name="Thompson A.W."/>
            <person name="Robinson-Rechavi M."/>
            <person name="Braasch I."/>
            <person name="Lecointre G."/>
            <person name="Bobe J."/>
            <person name="Postlethwait J.H."/>
            <person name="Berthelot C."/>
            <person name="Roest Crollius H."/>
            <person name="Guiguen Y."/>
        </authorList>
    </citation>
    <scope>NUCLEOTIDE SEQUENCE</scope>
    <source>
        <strain evidence="1">WJC10195</strain>
    </source>
</reference>
<sequence>MSATNIIIVTKEEGAASNHLISLAKMAPCSHEEADTRIFVHARQTVEEGCKSILIKANDTDILVIVVSVLPTLQELGLQQLWIAFGQGWNLRWIPIHELLLSVGLQKSKGILFFHAFTGCDVVSAFRGRGKKTAWQTWDICDEASDVFSKLSQYPPTIDDADMKILENFVVMMYDRSSTADGVDNARLDMFARKQRPYEAIPPTQAALLQHVRRATYQAGCIWGQSILSQPEGQSPADWGWTKKVFPGCLPSCSALLAHHLECGFTSSLPALQ</sequence>
<dbReference type="EMBL" id="JAINUF010000005">
    <property type="protein sequence ID" value="KAJ8359210.1"/>
    <property type="molecule type" value="Genomic_DNA"/>
</dbReference>
<dbReference type="PANTHER" id="PTHR46704">
    <property type="entry name" value="CXC DOMAIN-CONTAINING PROTEIN-RELATED"/>
    <property type="match status" value="1"/>
</dbReference>
<accession>A0A9Q1FID4</accession>
<evidence type="ECO:0000313" key="1">
    <source>
        <dbReference type="EMBL" id="KAJ8359210.1"/>
    </source>
</evidence>
<protein>
    <submittedName>
        <fullName evidence="1">Uncharacterized protein</fullName>
    </submittedName>
</protein>